<evidence type="ECO:0000256" key="6">
    <source>
        <dbReference type="SAM" id="SignalP"/>
    </source>
</evidence>
<dbReference type="PROSITE" id="PS00134">
    <property type="entry name" value="TRYPSIN_HIS"/>
    <property type="match status" value="1"/>
</dbReference>
<dbReference type="PRINTS" id="PR00861">
    <property type="entry name" value="ALYTICPTASE"/>
</dbReference>
<dbReference type="RefSeq" id="WP_147328646.1">
    <property type="nucleotide sequence ID" value="NZ_CP144375.1"/>
</dbReference>
<keyword evidence="8" id="KW-1185">Reference proteome</keyword>
<accession>A0A3E0HEP5</accession>
<comment type="similarity">
    <text evidence="1">Belongs to the peptidase S1 family.</text>
</comment>
<dbReference type="InterPro" id="IPR001316">
    <property type="entry name" value="Pept_S1A_streptogrisin"/>
</dbReference>
<organism evidence="7 8">
    <name type="scientific">Kutzneria buriramensis</name>
    <dbReference type="NCBI Taxonomy" id="1045776"/>
    <lineage>
        <taxon>Bacteria</taxon>
        <taxon>Bacillati</taxon>
        <taxon>Actinomycetota</taxon>
        <taxon>Actinomycetes</taxon>
        <taxon>Pseudonocardiales</taxon>
        <taxon>Pseudonocardiaceae</taxon>
        <taxon>Kutzneria</taxon>
    </lineage>
</organism>
<dbReference type="GO" id="GO:0004252">
    <property type="term" value="F:serine-type endopeptidase activity"/>
    <property type="evidence" value="ECO:0007669"/>
    <property type="project" value="InterPro"/>
</dbReference>
<reference evidence="7 8" key="1">
    <citation type="submission" date="2018-08" db="EMBL/GenBank/DDBJ databases">
        <title>Genomic Encyclopedia of Archaeal and Bacterial Type Strains, Phase II (KMG-II): from individual species to whole genera.</title>
        <authorList>
            <person name="Goeker M."/>
        </authorList>
    </citation>
    <scope>NUCLEOTIDE SEQUENCE [LARGE SCALE GENOMIC DNA]</scope>
    <source>
        <strain evidence="7 8">DSM 45791</strain>
    </source>
</reference>
<proteinExistence type="inferred from homology"/>
<dbReference type="InterPro" id="IPR043504">
    <property type="entry name" value="Peptidase_S1_PA_chymotrypsin"/>
</dbReference>
<evidence type="ECO:0008006" key="9">
    <source>
        <dbReference type="Google" id="ProtNLM"/>
    </source>
</evidence>
<dbReference type="GO" id="GO:0006508">
    <property type="term" value="P:proteolysis"/>
    <property type="evidence" value="ECO:0007669"/>
    <property type="project" value="UniProtKB-KW"/>
</dbReference>
<keyword evidence="4" id="KW-0720">Serine protease</keyword>
<evidence type="ECO:0000256" key="1">
    <source>
        <dbReference type="ARBA" id="ARBA00007664"/>
    </source>
</evidence>
<dbReference type="EMBL" id="QUNO01000009">
    <property type="protein sequence ID" value="REH43712.1"/>
    <property type="molecule type" value="Genomic_DNA"/>
</dbReference>
<gene>
    <name evidence="7" type="ORF">BCF44_109255</name>
</gene>
<comment type="caution">
    <text evidence="7">The sequence shown here is derived from an EMBL/GenBank/DDBJ whole genome shotgun (WGS) entry which is preliminary data.</text>
</comment>
<evidence type="ECO:0000313" key="8">
    <source>
        <dbReference type="Proteomes" id="UP000256269"/>
    </source>
</evidence>
<dbReference type="Proteomes" id="UP000256269">
    <property type="component" value="Unassembled WGS sequence"/>
</dbReference>
<evidence type="ECO:0000256" key="3">
    <source>
        <dbReference type="ARBA" id="ARBA00022801"/>
    </source>
</evidence>
<evidence type="ECO:0000256" key="5">
    <source>
        <dbReference type="ARBA" id="ARBA00023157"/>
    </source>
</evidence>
<keyword evidence="6" id="KW-0732">Signal</keyword>
<dbReference type="InterPro" id="IPR018114">
    <property type="entry name" value="TRYPSIN_HIS"/>
</dbReference>
<dbReference type="SUPFAM" id="SSF50494">
    <property type="entry name" value="Trypsin-like serine proteases"/>
    <property type="match status" value="1"/>
</dbReference>
<evidence type="ECO:0000256" key="4">
    <source>
        <dbReference type="ARBA" id="ARBA00022825"/>
    </source>
</evidence>
<sequence length="412" mass="41957">MQRRLRWLAAVAVAAAAVAVPVQAAAAGTPYSALLSRLSPSDQQLMRQQVPLADAGSAVDSALRGDRAHYAGVSISPENRQVVLYWHGAATPAMTTAVQRAKRELGGDGELVVRAARYSQAQLDAEANRLVGGRVDGGTVVVAAARPDASGLDLTVTREGTASSPVVSAVDTSVVWGSAPVPDFGRFNDTAPYNGGAAIVNASEGLECSSGFTVANPFGQRFLLTAGHCGVVGAQWQTAGGQAIGTTPLTVPQRDVELVSTSSAEPDIYNGGPDPSGQGLGESLLGISGARRTLAGEMICQLGAFSGPRCNIQILSHATVNINGVNIQEIKARTRDGSEGIGQGDSGGPVITLGPPGFVIALGINSAEDLSHGVACVGVPIAGRLCSTQMFFNDIADIQPATGTAVVIAPTS</sequence>
<evidence type="ECO:0000256" key="2">
    <source>
        <dbReference type="ARBA" id="ARBA00022670"/>
    </source>
</evidence>
<feature type="chain" id="PRO_5039464089" description="Trypsin" evidence="6">
    <location>
        <begin position="25"/>
        <end position="412"/>
    </location>
</feature>
<dbReference type="InterPro" id="IPR009003">
    <property type="entry name" value="Peptidase_S1_PA"/>
</dbReference>
<dbReference type="OrthoDB" id="3206454at2"/>
<keyword evidence="5" id="KW-1015">Disulfide bond</keyword>
<dbReference type="PROSITE" id="PS00135">
    <property type="entry name" value="TRYPSIN_SER"/>
    <property type="match status" value="1"/>
</dbReference>
<dbReference type="Gene3D" id="2.40.10.10">
    <property type="entry name" value="Trypsin-like serine proteases"/>
    <property type="match status" value="2"/>
</dbReference>
<feature type="signal peptide" evidence="6">
    <location>
        <begin position="1"/>
        <end position="24"/>
    </location>
</feature>
<keyword evidence="3" id="KW-0378">Hydrolase</keyword>
<evidence type="ECO:0000313" key="7">
    <source>
        <dbReference type="EMBL" id="REH43712.1"/>
    </source>
</evidence>
<protein>
    <recommendedName>
        <fullName evidence="9">Trypsin</fullName>
    </recommendedName>
</protein>
<name>A0A3E0HEP5_9PSEU</name>
<dbReference type="AlphaFoldDB" id="A0A3E0HEP5"/>
<keyword evidence="2" id="KW-0645">Protease</keyword>
<dbReference type="InterPro" id="IPR033116">
    <property type="entry name" value="TRYPSIN_SER"/>
</dbReference>